<keyword evidence="3" id="KW-1185">Reference proteome</keyword>
<feature type="region of interest" description="Disordered" evidence="1">
    <location>
        <begin position="64"/>
        <end position="87"/>
    </location>
</feature>
<dbReference type="Proteomes" id="UP001295444">
    <property type="component" value="Chromosome 01"/>
</dbReference>
<evidence type="ECO:0000256" key="1">
    <source>
        <dbReference type="SAM" id="MobiDB-lite"/>
    </source>
</evidence>
<evidence type="ECO:0000313" key="2">
    <source>
        <dbReference type="EMBL" id="CAH2220465.1"/>
    </source>
</evidence>
<accession>A0AAD1QZC6</accession>
<dbReference type="EMBL" id="OW240912">
    <property type="protein sequence ID" value="CAH2220465.1"/>
    <property type="molecule type" value="Genomic_DNA"/>
</dbReference>
<protein>
    <submittedName>
        <fullName evidence="2">Uncharacterized protein</fullName>
    </submittedName>
</protein>
<gene>
    <name evidence="2" type="ORF">PECUL_23A057613</name>
</gene>
<proteinExistence type="predicted"/>
<sequence length="238" mass="26217">MAADPTLSQKSVLKPQQRWKETFCAAFDNICVQFCLCIQARAPQADSPARQSTLSNIAAYTHSGLGTQKELHPGQGSRTRGKSPQHGLTRDIDLVKRAQQVECLGGNEAPGVMRCISPAPGRNAGWHLHARIPVHLHWGKTEGPDGVPPRRAVDPALLFGGMMTDTNVLFSGYHIPLDCKTALDSKKYAYLFVSVKKKEKASSLYIRILFCTIWLCLEHCIHLCLLLLCEGGPSLFLQ</sequence>
<reference evidence="2" key="1">
    <citation type="submission" date="2022-03" db="EMBL/GenBank/DDBJ databases">
        <authorList>
            <person name="Alioto T."/>
            <person name="Alioto T."/>
            <person name="Gomez Garrido J."/>
        </authorList>
    </citation>
    <scope>NUCLEOTIDE SEQUENCE</scope>
</reference>
<organism evidence="2 3">
    <name type="scientific">Pelobates cultripes</name>
    <name type="common">Western spadefoot toad</name>
    <dbReference type="NCBI Taxonomy" id="61616"/>
    <lineage>
        <taxon>Eukaryota</taxon>
        <taxon>Metazoa</taxon>
        <taxon>Chordata</taxon>
        <taxon>Craniata</taxon>
        <taxon>Vertebrata</taxon>
        <taxon>Euteleostomi</taxon>
        <taxon>Amphibia</taxon>
        <taxon>Batrachia</taxon>
        <taxon>Anura</taxon>
        <taxon>Pelobatoidea</taxon>
        <taxon>Pelobatidae</taxon>
        <taxon>Pelobates</taxon>
    </lineage>
</organism>
<evidence type="ECO:0000313" key="3">
    <source>
        <dbReference type="Proteomes" id="UP001295444"/>
    </source>
</evidence>
<dbReference type="AlphaFoldDB" id="A0AAD1QZC6"/>
<name>A0AAD1QZC6_PELCU</name>